<name>A0ABT3SBZ5_9MYCO</name>
<organism evidence="1 2">
    <name type="scientific">Mycobacterium pinniadriaticum</name>
    <dbReference type="NCBI Taxonomy" id="2994102"/>
    <lineage>
        <taxon>Bacteria</taxon>
        <taxon>Bacillati</taxon>
        <taxon>Actinomycetota</taxon>
        <taxon>Actinomycetes</taxon>
        <taxon>Mycobacteriales</taxon>
        <taxon>Mycobacteriaceae</taxon>
        <taxon>Mycobacterium</taxon>
    </lineage>
</organism>
<keyword evidence="2" id="KW-1185">Reference proteome</keyword>
<proteinExistence type="predicted"/>
<gene>
    <name evidence="1" type="ORF">ORI27_10015</name>
</gene>
<dbReference type="RefSeq" id="WP_265996601.1">
    <property type="nucleotide sequence ID" value="NZ_JAPJDN010000006.1"/>
</dbReference>
<sequence>MSEELTILRLVAIKGRVSADTVASSLGRDVDIVQAQIDDFVSRDLFKLTPMGFRITPTGRQRCAELIDAEQCGADQAVVRAIYEAFTEHNTGLKQIITDWQTRGPEQPNDHSDDDYDRAVLDRLQALHRAVLPLLDRITGVAPRLSHYTHRLVNAADAVAAGDLGYVSKPIVDSYHTVWFELHEDLIGLAGLTRADEAEAGRGT</sequence>
<comment type="caution">
    <text evidence="1">The sequence shown here is derived from an EMBL/GenBank/DDBJ whole genome shotgun (WGS) entry which is preliminary data.</text>
</comment>
<evidence type="ECO:0000313" key="1">
    <source>
        <dbReference type="EMBL" id="MCX2937037.1"/>
    </source>
</evidence>
<evidence type="ECO:0008006" key="3">
    <source>
        <dbReference type="Google" id="ProtNLM"/>
    </source>
</evidence>
<accession>A0ABT3SBZ5</accession>
<evidence type="ECO:0000313" key="2">
    <source>
        <dbReference type="Proteomes" id="UP001300745"/>
    </source>
</evidence>
<dbReference type="EMBL" id="JAPJDO010000006">
    <property type="protein sequence ID" value="MCX2937037.1"/>
    <property type="molecule type" value="Genomic_DNA"/>
</dbReference>
<dbReference type="Proteomes" id="UP001300745">
    <property type="component" value="Unassembled WGS sequence"/>
</dbReference>
<protein>
    <recommendedName>
        <fullName evidence="3">MarR family transcriptional regulator</fullName>
    </recommendedName>
</protein>
<reference evidence="1 2" key="1">
    <citation type="submission" date="2022-11" db="EMBL/GenBank/DDBJ databases">
        <title>Mycobacterium sp. nov.</title>
        <authorList>
            <person name="Papic B."/>
            <person name="Spicic S."/>
            <person name="Duvnjak S."/>
        </authorList>
    </citation>
    <scope>NUCLEOTIDE SEQUENCE [LARGE SCALE GENOMIC DNA]</scope>
    <source>
        <strain evidence="1 2">CVI_P4</strain>
    </source>
</reference>